<proteinExistence type="predicted"/>
<evidence type="ECO:0000313" key="2">
    <source>
        <dbReference type="Proteomes" id="UP001055117"/>
    </source>
</evidence>
<comment type="caution">
    <text evidence="1">The sequence shown here is derived from an EMBL/GenBank/DDBJ whole genome shotgun (WGS) entry which is preliminary data.</text>
</comment>
<gene>
    <name evidence="1" type="ORF">AFCDBAGC_2730</name>
</gene>
<organism evidence="1 2">
    <name type="scientific">Methylobacterium cerastii</name>
    <dbReference type="NCBI Taxonomy" id="932741"/>
    <lineage>
        <taxon>Bacteria</taxon>
        <taxon>Pseudomonadati</taxon>
        <taxon>Pseudomonadota</taxon>
        <taxon>Alphaproteobacteria</taxon>
        <taxon>Hyphomicrobiales</taxon>
        <taxon>Methylobacteriaceae</taxon>
        <taxon>Methylobacterium</taxon>
    </lineage>
</organism>
<protein>
    <submittedName>
        <fullName evidence="1">Uncharacterized protein</fullName>
    </submittedName>
</protein>
<dbReference type="EMBL" id="BPQG01000040">
    <property type="protein sequence ID" value="GJD44861.1"/>
    <property type="molecule type" value="Genomic_DNA"/>
</dbReference>
<accession>A0ABQ4QIL1</accession>
<evidence type="ECO:0000313" key="1">
    <source>
        <dbReference type="EMBL" id="GJD44861.1"/>
    </source>
</evidence>
<name>A0ABQ4QIL1_9HYPH</name>
<dbReference type="Proteomes" id="UP001055117">
    <property type="component" value="Unassembled WGS sequence"/>
</dbReference>
<reference evidence="1 2" key="1">
    <citation type="journal article" date="2021" name="Front. Microbiol.">
        <title>Comprehensive Comparative Genomics and Phenotyping of Methylobacterium Species.</title>
        <authorList>
            <person name="Alessa O."/>
            <person name="Ogura Y."/>
            <person name="Fujitani Y."/>
            <person name="Takami H."/>
            <person name="Hayashi T."/>
            <person name="Sahin N."/>
            <person name="Tani A."/>
        </authorList>
    </citation>
    <scope>NUCLEOTIDE SEQUENCE [LARGE SCALE GENOMIC DNA]</scope>
    <source>
        <strain evidence="1 2">DSM 23679</strain>
    </source>
</reference>
<keyword evidence="2" id="KW-1185">Reference proteome</keyword>
<dbReference type="RefSeq" id="WP_238272345.1">
    <property type="nucleotide sequence ID" value="NZ_BPQG01000040.1"/>
</dbReference>
<sequence length="150" mass="16117">MPIPQRQLAASIRTALHIADRDAIAAFVLDEGTVFAPNNPFARTSVGAQRQVWASYQREFYFSNIASLGLACLMNALCARPDDEAIVQEILQADGCRAYVYHPGDGCQIVGAVLHAKGTGALPVIKPLPRGGRRGRGQRSALQLDLFAVG</sequence>